<comment type="caution">
    <text evidence="2">The sequence shown here is derived from an EMBL/GenBank/DDBJ whole genome shotgun (WGS) entry which is preliminary data.</text>
</comment>
<keyword evidence="1" id="KW-0472">Membrane</keyword>
<proteinExistence type="predicted"/>
<dbReference type="EMBL" id="NISI01000005">
    <property type="protein sequence ID" value="OWR03691.1"/>
    <property type="molecule type" value="Genomic_DNA"/>
</dbReference>
<organism evidence="2 3">
    <name type="scientific">Roseateles puraquae</name>
    <dbReference type="NCBI Taxonomy" id="431059"/>
    <lineage>
        <taxon>Bacteria</taxon>
        <taxon>Pseudomonadati</taxon>
        <taxon>Pseudomonadota</taxon>
        <taxon>Betaproteobacteria</taxon>
        <taxon>Burkholderiales</taxon>
        <taxon>Sphaerotilaceae</taxon>
        <taxon>Roseateles</taxon>
    </lineage>
</organism>
<dbReference type="OrthoDB" id="9153951at2"/>
<evidence type="ECO:0000256" key="1">
    <source>
        <dbReference type="SAM" id="Phobius"/>
    </source>
</evidence>
<reference evidence="2 3" key="1">
    <citation type="journal article" date="2007" name="Int. J. Syst. Evol. Microbiol.">
        <title>Description of Pelomonas aquatica sp. nov. and Pelomonas puraquae sp. nov., isolated from industrial and haemodialysis water.</title>
        <authorList>
            <person name="Gomila M."/>
            <person name="Bowien B."/>
            <person name="Falsen E."/>
            <person name="Moore E.R."/>
            <person name="Lalucat J."/>
        </authorList>
    </citation>
    <scope>NUCLEOTIDE SEQUENCE [LARGE SCALE GENOMIC DNA]</scope>
    <source>
        <strain evidence="2 3">CCUG 52769</strain>
    </source>
</reference>
<protein>
    <recommendedName>
        <fullName evidence="4">DUF2975 domain-containing protein</fullName>
    </recommendedName>
</protein>
<name>A0A254N6P4_9BURK</name>
<feature type="transmembrane region" description="Helical" evidence="1">
    <location>
        <begin position="152"/>
        <end position="172"/>
    </location>
</feature>
<evidence type="ECO:0000313" key="2">
    <source>
        <dbReference type="EMBL" id="OWR03691.1"/>
    </source>
</evidence>
<dbReference type="Proteomes" id="UP000197446">
    <property type="component" value="Unassembled WGS sequence"/>
</dbReference>
<dbReference type="Pfam" id="PF11188">
    <property type="entry name" value="DUF2975"/>
    <property type="match status" value="1"/>
</dbReference>
<accession>A0A254N6P4</accession>
<evidence type="ECO:0000313" key="3">
    <source>
        <dbReference type="Proteomes" id="UP000197446"/>
    </source>
</evidence>
<keyword evidence="1" id="KW-0812">Transmembrane</keyword>
<evidence type="ECO:0008006" key="4">
    <source>
        <dbReference type="Google" id="ProtNLM"/>
    </source>
</evidence>
<feature type="transmembrane region" description="Helical" evidence="1">
    <location>
        <begin position="110"/>
        <end position="132"/>
    </location>
</feature>
<dbReference type="AlphaFoldDB" id="A0A254N6P4"/>
<sequence>MPDSFSADGLRRIRRLAWIVRLLCLMGLVVIGTLPFIFWAQPEWVAEIGASTWKLEKLQLDNGSRLWGLAATLLPTTVSLFALWQMWALFGCFAEGELLALRPAQHLRRLGLGLCALAAAQPLGHTLAILALTWGNPKGERQLSFTVSSDHYLALLFGLLLLALSLVLSEAARVADENAEFI</sequence>
<feature type="transmembrane region" description="Helical" evidence="1">
    <location>
        <begin position="66"/>
        <end position="90"/>
    </location>
</feature>
<keyword evidence="1" id="KW-1133">Transmembrane helix</keyword>
<dbReference type="InterPro" id="IPR021354">
    <property type="entry name" value="DUF2975"/>
</dbReference>
<keyword evidence="3" id="KW-1185">Reference proteome</keyword>
<feature type="transmembrane region" description="Helical" evidence="1">
    <location>
        <begin position="18"/>
        <end position="40"/>
    </location>
</feature>
<gene>
    <name evidence="2" type="ORF">CDO81_14495</name>
</gene>
<dbReference type="RefSeq" id="WP_088483928.1">
    <property type="nucleotide sequence ID" value="NZ_JBCNLH010000001.1"/>
</dbReference>